<comment type="caution">
    <text evidence="2">The sequence shown here is derived from an EMBL/GenBank/DDBJ whole genome shotgun (WGS) entry which is preliminary data.</text>
</comment>
<dbReference type="EMBL" id="BMOR01000001">
    <property type="protein sequence ID" value="GGN27331.1"/>
    <property type="molecule type" value="Genomic_DNA"/>
</dbReference>
<organism evidence="2 3">
    <name type="scientific">Deinococcus daejeonensis</name>
    <dbReference type="NCBI Taxonomy" id="1007098"/>
    <lineage>
        <taxon>Bacteria</taxon>
        <taxon>Thermotogati</taxon>
        <taxon>Deinococcota</taxon>
        <taxon>Deinococci</taxon>
        <taxon>Deinococcales</taxon>
        <taxon>Deinococcaceae</taxon>
        <taxon>Deinococcus</taxon>
    </lineage>
</organism>
<name>A0ABQ2IQJ8_9DEIO</name>
<proteinExistence type="predicted"/>
<keyword evidence="3" id="KW-1185">Reference proteome</keyword>
<dbReference type="Proteomes" id="UP000645517">
    <property type="component" value="Unassembled WGS sequence"/>
</dbReference>
<feature type="region of interest" description="Disordered" evidence="1">
    <location>
        <begin position="1"/>
        <end position="21"/>
    </location>
</feature>
<accession>A0ABQ2IQJ8</accession>
<protein>
    <submittedName>
        <fullName evidence="2">Uncharacterized protein</fullName>
    </submittedName>
</protein>
<reference evidence="3" key="1">
    <citation type="journal article" date="2019" name="Int. J. Syst. Evol. Microbiol.">
        <title>The Global Catalogue of Microorganisms (GCM) 10K type strain sequencing project: providing services to taxonomists for standard genome sequencing and annotation.</title>
        <authorList>
            <consortium name="The Broad Institute Genomics Platform"/>
            <consortium name="The Broad Institute Genome Sequencing Center for Infectious Disease"/>
            <person name="Wu L."/>
            <person name="Ma J."/>
        </authorList>
    </citation>
    <scope>NUCLEOTIDE SEQUENCE [LARGE SCALE GENOMIC DNA]</scope>
    <source>
        <strain evidence="3">JCM 16918</strain>
    </source>
</reference>
<evidence type="ECO:0000313" key="2">
    <source>
        <dbReference type="EMBL" id="GGN27331.1"/>
    </source>
</evidence>
<sequence>MKGAHVARVSRLEGQARAARPAGVQVTVTRQVMERGPDGVPVPVRVERRTFTLRRGTA</sequence>
<gene>
    <name evidence="2" type="ORF">GCM10010842_00190</name>
</gene>
<dbReference type="RefSeq" id="WP_158590332.1">
    <property type="nucleotide sequence ID" value="NZ_BMOR01000001.1"/>
</dbReference>
<evidence type="ECO:0000313" key="3">
    <source>
        <dbReference type="Proteomes" id="UP000645517"/>
    </source>
</evidence>
<evidence type="ECO:0000256" key="1">
    <source>
        <dbReference type="SAM" id="MobiDB-lite"/>
    </source>
</evidence>